<dbReference type="Proteomes" id="UP000749559">
    <property type="component" value="Unassembled WGS sequence"/>
</dbReference>
<evidence type="ECO:0000259" key="2">
    <source>
        <dbReference type="PROSITE" id="PS51233"/>
    </source>
</evidence>
<evidence type="ECO:0000313" key="4">
    <source>
        <dbReference type="Proteomes" id="UP000749559"/>
    </source>
</evidence>
<feature type="signal peptide" evidence="1">
    <location>
        <begin position="1"/>
        <end position="25"/>
    </location>
</feature>
<proteinExistence type="predicted"/>
<dbReference type="InterPro" id="IPR001846">
    <property type="entry name" value="VWF_type-D"/>
</dbReference>
<dbReference type="PROSITE" id="PS51233">
    <property type="entry name" value="VWFD"/>
    <property type="match status" value="1"/>
</dbReference>
<keyword evidence="1" id="KW-0732">Signal</keyword>
<comment type="caution">
    <text evidence="3">The sequence shown here is derived from an EMBL/GenBank/DDBJ whole genome shotgun (WGS) entry which is preliminary data.</text>
</comment>
<dbReference type="EMBL" id="CAIIXF020000004">
    <property type="protein sequence ID" value="CAH1780612.1"/>
    <property type="molecule type" value="Genomic_DNA"/>
</dbReference>
<evidence type="ECO:0000256" key="1">
    <source>
        <dbReference type="SAM" id="SignalP"/>
    </source>
</evidence>
<evidence type="ECO:0000313" key="3">
    <source>
        <dbReference type="EMBL" id="CAH1780612.1"/>
    </source>
</evidence>
<feature type="domain" description="VWFD" evidence="2">
    <location>
        <begin position="293"/>
        <end position="445"/>
    </location>
</feature>
<name>A0A8S4NGQ6_OWEFU</name>
<keyword evidence="4" id="KW-1185">Reference proteome</keyword>
<reference evidence="3" key="1">
    <citation type="submission" date="2022-03" db="EMBL/GenBank/DDBJ databases">
        <authorList>
            <person name="Martin C."/>
        </authorList>
    </citation>
    <scope>NUCLEOTIDE SEQUENCE</scope>
</reference>
<organism evidence="3 4">
    <name type="scientific">Owenia fusiformis</name>
    <name type="common">Polychaete worm</name>
    <dbReference type="NCBI Taxonomy" id="6347"/>
    <lineage>
        <taxon>Eukaryota</taxon>
        <taxon>Metazoa</taxon>
        <taxon>Spiralia</taxon>
        <taxon>Lophotrochozoa</taxon>
        <taxon>Annelida</taxon>
        <taxon>Polychaeta</taxon>
        <taxon>Sedentaria</taxon>
        <taxon>Canalipalpata</taxon>
        <taxon>Sabellida</taxon>
        <taxon>Oweniida</taxon>
        <taxon>Oweniidae</taxon>
        <taxon>Owenia</taxon>
    </lineage>
</organism>
<protein>
    <recommendedName>
        <fullName evidence="2">VWFD domain-containing protein</fullName>
    </recommendedName>
</protein>
<sequence>MNSMFATVFLLLGFCLVASTGTGNAKGKGKGKNTTPTTTTTTESDYDYFLINWRDPLIKNSLSCELGNAVAKARSLPTDGPFQNLSTLITATEGIYKTLTNLIGKNGTLVSNITKPMRRNLRILTGNVKDIFQKYKGVLNDVDLIKRILKTSRHYIMTPYSGYGNVGAYLNEIDALFSKSTKWWNVYKSIDNLYNLGKTLKLNLSARSSIDHQKAKSKMNKLHNKIASLKIIVMDIISNLTKSKKNAETFLNDHGKEFVCKGCLDSNDSYCLSGICRPGHFGYACQLENDEFGRCTRLGEGNVTTYNGYVYTPNEIDTNELTFYPGGTFLSFSISDIAFVDAVAAITVTLMEEEYTLMANGTLNVNGRPGPLPLTKTYRTPQSPINGKVAIQQDGHTLVLQSSIHQLTVEFSTDGSDDVSVSLSVYWETLVSGKCGNFDRTTNLD</sequence>
<dbReference type="AlphaFoldDB" id="A0A8S4NGQ6"/>
<accession>A0A8S4NGQ6</accession>
<gene>
    <name evidence="3" type="ORF">OFUS_LOCUS7283</name>
</gene>
<feature type="chain" id="PRO_5035726377" description="VWFD domain-containing protein" evidence="1">
    <location>
        <begin position="26"/>
        <end position="445"/>
    </location>
</feature>